<evidence type="ECO:0000259" key="14">
    <source>
        <dbReference type="PROSITE" id="PS50001"/>
    </source>
</evidence>
<evidence type="ECO:0000256" key="6">
    <source>
        <dbReference type="ARBA" id="ARBA00022999"/>
    </source>
</evidence>
<dbReference type="FunFam" id="2.60.40.630:FF:000003">
    <property type="entry name" value="Signal transducer and transcription activator 6"/>
    <property type="match status" value="1"/>
</dbReference>
<organism evidence="15 16">
    <name type="scientific">Clupea harengus</name>
    <name type="common">Atlantic herring</name>
    <dbReference type="NCBI Taxonomy" id="7950"/>
    <lineage>
        <taxon>Eukaryota</taxon>
        <taxon>Metazoa</taxon>
        <taxon>Chordata</taxon>
        <taxon>Craniata</taxon>
        <taxon>Vertebrata</taxon>
        <taxon>Euteleostomi</taxon>
        <taxon>Actinopterygii</taxon>
        <taxon>Neopterygii</taxon>
        <taxon>Teleostei</taxon>
        <taxon>Clupei</taxon>
        <taxon>Clupeiformes</taxon>
        <taxon>Clupeoidei</taxon>
        <taxon>Clupeidae</taxon>
        <taxon>Clupea</taxon>
    </lineage>
</organism>
<dbReference type="Gene3D" id="1.10.238.10">
    <property type="entry name" value="EF-hand"/>
    <property type="match status" value="1"/>
</dbReference>
<dbReference type="InterPro" id="IPR000980">
    <property type="entry name" value="SH2"/>
</dbReference>
<comment type="similarity">
    <text evidence="3 13">Belongs to the transcription factor STAT family.</text>
</comment>
<evidence type="ECO:0000256" key="4">
    <source>
        <dbReference type="ARBA" id="ARBA00022490"/>
    </source>
</evidence>
<dbReference type="Gene3D" id="3.30.505.10">
    <property type="entry name" value="SH2 domain"/>
    <property type="match status" value="1"/>
</dbReference>
<dbReference type="GO" id="GO:0007166">
    <property type="term" value="P:cell surface receptor signaling pathway"/>
    <property type="evidence" value="ECO:0007669"/>
    <property type="project" value="UniProtKB-ARBA"/>
</dbReference>
<dbReference type="PROSITE" id="PS50001">
    <property type="entry name" value="SH2"/>
    <property type="match status" value="1"/>
</dbReference>
<evidence type="ECO:0000256" key="11">
    <source>
        <dbReference type="ARBA" id="ARBA00023242"/>
    </source>
</evidence>
<dbReference type="SUPFAM" id="SSF49417">
    <property type="entry name" value="p53-like transcription factors"/>
    <property type="match status" value="1"/>
</dbReference>
<dbReference type="PANTHER" id="PTHR11801">
    <property type="entry name" value="SIGNAL TRANSDUCER AND ACTIVATOR OF TRANSCRIPTION"/>
    <property type="match status" value="1"/>
</dbReference>
<dbReference type="Gene3D" id="2.60.40.630">
    <property type="entry name" value="STAT transcription factor, DNA-binding domain"/>
    <property type="match status" value="1"/>
</dbReference>
<name>A0A6P8FD20_CLUHA</name>
<dbReference type="InterPro" id="IPR013799">
    <property type="entry name" value="STAT_TF_prot_interaction"/>
</dbReference>
<dbReference type="InterPro" id="IPR013800">
    <property type="entry name" value="STAT_TF_alpha"/>
</dbReference>
<dbReference type="FunFam" id="1.10.238.10:FF:000029">
    <property type="entry name" value="Signal transducer and transcription activator 6"/>
    <property type="match status" value="1"/>
</dbReference>
<keyword evidence="8 13" id="KW-0238">DNA-binding</keyword>
<accession>A0A6P8FD20</accession>
<dbReference type="AlphaFoldDB" id="A0A6P8FD20"/>
<dbReference type="OrthoDB" id="19300at2759"/>
<dbReference type="InterPro" id="IPR036860">
    <property type="entry name" value="SH2_dom_sf"/>
</dbReference>
<proteinExistence type="inferred from homology"/>
<keyword evidence="5 13" id="KW-0597">Phosphoprotein</keyword>
<dbReference type="SUPFAM" id="SSF55550">
    <property type="entry name" value="SH2 domain"/>
    <property type="match status" value="1"/>
</dbReference>
<evidence type="ECO:0000256" key="8">
    <source>
        <dbReference type="ARBA" id="ARBA00023125"/>
    </source>
</evidence>
<dbReference type="Proteomes" id="UP000515152">
    <property type="component" value="Chromosome 4"/>
</dbReference>
<dbReference type="Pfam" id="PF00017">
    <property type="entry name" value="SH2"/>
    <property type="match status" value="1"/>
</dbReference>
<evidence type="ECO:0000256" key="9">
    <source>
        <dbReference type="ARBA" id="ARBA00023159"/>
    </source>
</evidence>
<keyword evidence="10 13" id="KW-0804">Transcription</keyword>
<keyword evidence="7 13" id="KW-0805">Transcription regulation</keyword>
<protein>
    <recommendedName>
        <fullName evidence="13">Signal transducer and activator of transcription</fullName>
    </recommendedName>
</protein>
<evidence type="ECO:0000256" key="13">
    <source>
        <dbReference type="RuleBase" id="RU046415"/>
    </source>
</evidence>
<dbReference type="SUPFAM" id="SSF48092">
    <property type="entry name" value="Transcription factor STAT-4 N-domain"/>
    <property type="match status" value="1"/>
</dbReference>
<dbReference type="RefSeq" id="XP_031421646.1">
    <property type="nucleotide sequence ID" value="XM_031565786.2"/>
</dbReference>
<dbReference type="GeneID" id="105897361"/>
<dbReference type="InterPro" id="IPR036535">
    <property type="entry name" value="STAT_N_sf"/>
</dbReference>
<comment type="subcellular location">
    <subcellularLocation>
        <location evidence="2 13">Cytoplasm</location>
    </subcellularLocation>
    <subcellularLocation>
        <location evidence="1 13">Nucleus</location>
    </subcellularLocation>
</comment>
<dbReference type="SMART" id="SM00964">
    <property type="entry name" value="STAT_int"/>
    <property type="match status" value="1"/>
</dbReference>
<keyword evidence="11 13" id="KW-0539">Nucleus</keyword>
<evidence type="ECO:0000256" key="12">
    <source>
        <dbReference type="PROSITE-ProRule" id="PRU00191"/>
    </source>
</evidence>
<dbReference type="KEGG" id="char:105897361"/>
<evidence type="ECO:0000256" key="1">
    <source>
        <dbReference type="ARBA" id="ARBA00004123"/>
    </source>
</evidence>
<dbReference type="CTD" id="6778"/>
<dbReference type="GO" id="GO:0005634">
    <property type="term" value="C:nucleus"/>
    <property type="evidence" value="ECO:0007669"/>
    <property type="project" value="UniProtKB-SubCell"/>
</dbReference>
<dbReference type="GO" id="GO:0000977">
    <property type="term" value="F:RNA polymerase II transcription regulatory region sequence-specific DNA binding"/>
    <property type="evidence" value="ECO:0007669"/>
    <property type="project" value="UniProtKB-ARBA"/>
</dbReference>
<evidence type="ECO:0000313" key="16">
    <source>
        <dbReference type="RefSeq" id="XP_031421646.1"/>
    </source>
</evidence>
<sequence length="794" mass="90185">MAQWDQMKLLVQQLQSQTLNDLYPGSFPMDVRHYLANWIEDQPWETFDVDNVDQDPQANRLRDQIVGQLMEQAHKNPNVLEKMRLQEFSKKMNTVQPMALVRTVRDVLRKERQYLGLTGGTVGTGLVGQYHSSPGQALHQPGVSPSPSPINGTQNLARPKCNQDMDNLVFKVLEIRKYRQSMHQLNEEMTWEKQDVESMPSPMQTSELDPQQEKQKRIQQLEYHYREYGKKRVHLLHETIGILKECQDWFIQRIKEWRWEQHQGTIGGVFDENLGPLQNRCEQLLGVNVQLRQEVILVAQDNRSSDPFTEMQNELGKQLKALIQSSMVVDKQPPQVIKTQSKFSTTVRYLLGEKVAAGKPIVLKAQIITEVQARSVGQEGGMASENVGELINSTAILEHNPSSKSMCANFRNMSIKKIKRADRKGSESVTEEKFAILFTADIAIAGCDAACSVQTISLPVVIIVHGSQDNNAMATVVWDCAFSEPNRIPFVVPERVLWLQMSMTLSRKFMSEVGTQRCLDENNLHFLAQKVFNKPDITEDFNTKHVTWSQFNKEVMHGRPFTFWQWFDGVMELTKKHLVRYWSDGLIFGFIGKQHLHVILQNKQNGTFLLRFSDSEIGGITIAYVALAENGIRRIQNIQPFTKRDLEIRCLGDRIRDLDFITHVYPDLPKNDVFGQYYTAELGPVQPTTEGYLPTTITTTVVRGLDPSSPPSMALGGDDIQMAAFSQGTQFPVAMPQFSPNFSPSHPGAHGAPIFPHHFENFNLGNIPQNQAGAPESMLEDMLPDSIYNFDASM</sequence>
<keyword evidence="9 13" id="KW-0010">Activator</keyword>
<feature type="domain" description="SH2" evidence="14">
    <location>
        <begin position="582"/>
        <end position="624"/>
    </location>
</feature>
<dbReference type="Pfam" id="PF02864">
    <property type="entry name" value="STAT_bind"/>
    <property type="match status" value="1"/>
</dbReference>
<evidence type="ECO:0000313" key="15">
    <source>
        <dbReference type="Proteomes" id="UP000515152"/>
    </source>
</evidence>
<dbReference type="Pfam" id="PF01017">
    <property type="entry name" value="STAT_alpha"/>
    <property type="match status" value="1"/>
</dbReference>
<dbReference type="Gene3D" id="1.10.532.10">
    <property type="entry name" value="STAT transcription factor, N-terminal domain"/>
    <property type="match status" value="1"/>
</dbReference>
<dbReference type="InterPro" id="IPR008967">
    <property type="entry name" value="p53-like_TF_DNA-bd_sf"/>
</dbReference>
<dbReference type="InterPro" id="IPR001217">
    <property type="entry name" value="STAT"/>
</dbReference>
<dbReference type="InterPro" id="IPR015988">
    <property type="entry name" value="STAT_TF_CC"/>
</dbReference>
<keyword evidence="4 13" id="KW-0963">Cytoplasm</keyword>
<dbReference type="Gene3D" id="1.20.1050.20">
    <property type="entry name" value="STAT transcription factor, all-alpha domain"/>
    <property type="match status" value="1"/>
</dbReference>
<keyword evidence="6 12" id="KW-0727">SH2 domain</keyword>
<dbReference type="Pfam" id="PF21354">
    <property type="entry name" value="STAT_linker"/>
    <property type="match status" value="1"/>
</dbReference>
<evidence type="ECO:0000256" key="5">
    <source>
        <dbReference type="ARBA" id="ARBA00022553"/>
    </source>
</evidence>
<evidence type="ECO:0000256" key="2">
    <source>
        <dbReference type="ARBA" id="ARBA00004496"/>
    </source>
</evidence>
<dbReference type="FunFam" id="3.30.505.10:FF:000126">
    <property type="entry name" value="Signal transducer and activator of transcription"/>
    <property type="match status" value="1"/>
</dbReference>
<evidence type="ECO:0000256" key="3">
    <source>
        <dbReference type="ARBA" id="ARBA00005586"/>
    </source>
</evidence>
<dbReference type="Pfam" id="PF02865">
    <property type="entry name" value="STAT_int"/>
    <property type="match status" value="1"/>
</dbReference>
<dbReference type="GO" id="GO:0005737">
    <property type="term" value="C:cytoplasm"/>
    <property type="evidence" value="ECO:0007669"/>
    <property type="project" value="UniProtKB-SubCell"/>
</dbReference>
<reference evidence="16" key="1">
    <citation type="submission" date="2025-08" db="UniProtKB">
        <authorList>
            <consortium name="RefSeq"/>
        </authorList>
    </citation>
    <scope>IDENTIFICATION</scope>
</reference>
<evidence type="ECO:0000256" key="10">
    <source>
        <dbReference type="ARBA" id="ARBA00023163"/>
    </source>
</evidence>
<dbReference type="GO" id="GO:0001228">
    <property type="term" value="F:DNA-binding transcription activator activity, RNA polymerase II-specific"/>
    <property type="evidence" value="ECO:0007669"/>
    <property type="project" value="UniProtKB-ARBA"/>
</dbReference>
<evidence type="ECO:0000256" key="7">
    <source>
        <dbReference type="ARBA" id="ARBA00023015"/>
    </source>
</evidence>
<gene>
    <name evidence="16" type="primary">stat6</name>
</gene>
<dbReference type="InterPro" id="IPR012345">
    <property type="entry name" value="STAT_TF_DNA-bd_N"/>
</dbReference>
<dbReference type="InterPro" id="IPR013801">
    <property type="entry name" value="STAT_TF_DNA-bd"/>
</dbReference>
<keyword evidence="15" id="KW-1185">Reference proteome</keyword>
<dbReference type="InterPro" id="IPR048988">
    <property type="entry name" value="STAT_linker"/>
</dbReference>
<dbReference type="SUPFAM" id="SSF47655">
    <property type="entry name" value="STAT"/>
    <property type="match status" value="1"/>
</dbReference>